<dbReference type="InParanoid" id="G0P0T4"/>
<proteinExistence type="predicted"/>
<name>G0P0T4_CAEBE</name>
<dbReference type="OrthoDB" id="5825836at2759"/>
<evidence type="ECO:0000313" key="2">
    <source>
        <dbReference type="EMBL" id="EGT41852.1"/>
    </source>
</evidence>
<evidence type="ECO:0000313" key="3">
    <source>
        <dbReference type="Proteomes" id="UP000008068"/>
    </source>
</evidence>
<dbReference type="AlphaFoldDB" id="G0P0T4"/>
<protein>
    <submittedName>
        <fullName evidence="2">Uncharacterized protein</fullName>
    </submittedName>
</protein>
<keyword evidence="3" id="KW-1185">Reference proteome</keyword>
<accession>G0P0T4</accession>
<dbReference type="HOGENOM" id="CLU_101907_0_0_1"/>
<dbReference type="FunCoup" id="G0P0T4">
    <property type="interactions" value="1205"/>
</dbReference>
<sequence length="241" mass="27444">MDIEPITPSYHDLTATCAACQTLAPHSQLFVCLKEDCSYALQQKLPVLSPSLFYRREKVFCGACTFRGSHKAHRKYMQRAEPLAFQTASGEMGTKLQMEFDKFMKSGEETAVGFYMQENMDLKNLPPPRIVEYLTKSGTVMEWHRRVAVLNNALKTMSDFRDEGQKFVKEQAEELLTEFSKTSKQIRTILTITQPDMEQLREDRHETHLREMGIDPSAEDAHSSLSSMSSTSTKVSKKKTG</sequence>
<feature type="compositionally biased region" description="Low complexity" evidence="1">
    <location>
        <begin position="223"/>
        <end position="234"/>
    </location>
</feature>
<evidence type="ECO:0000256" key="1">
    <source>
        <dbReference type="SAM" id="MobiDB-lite"/>
    </source>
</evidence>
<gene>
    <name evidence="2" type="ORF">CAEBREN_21530</name>
</gene>
<feature type="region of interest" description="Disordered" evidence="1">
    <location>
        <begin position="211"/>
        <end position="241"/>
    </location>
</feature>
<dbReference type="eggNOG" id="ENOG502THYE">
    <property type="taxonomic scope" value="Eukaryota"/>
</dbReference>
<dbReference type="EMBL" id="GL380004">
    <property type="protein sequence ID" value="EGT41852.1"/>
    <property type="molecule type" value="Genomic_DNA"/>
</dbReference>
<organism evidence="3">
    <name type="scientific">Caenorhabditis brenneri</name>
    <name type="common">Nematode worm</name>
    <dbReference type="NCBI Taxonomy" id="135651"/>
    <lineage>
        <taxon>Eukaryota</taxon>
        <taxon>Metazoa</taxon>
        <taxon>Ecdysozoa</taxon>
        <taxon>Nematoda</taxon>
        <taxon>Chromadorea</taxon>
        <taxon>Rhabditida</taxon>
        <taxon>Rhabditina</taxon>
        <taxon>Rhabditomorpha</taxon>
        <taxon>Rhabditoidea</taxon>
        <taxon>Rhabditidae</taxon>
        <taxon>Peloderinae</taxon>
        <taxon>Caenorhabditis</taxon>
    </lineage>
</organism>
<dbReference type="Proteomes" id="UP000008068">
    <property type="component" value="Unassembled WGS sequence"/>
</dbReference>
<reference evidence="3" key="1">
    <citation type="submission" date="2011-07" db="EMBL/GenBank/DDBJ databases">
        <authorList>
            <consortium name="Caenorhabditis brenneri Sequencing and Analysis Consortium"/>
            <person name="Wilson R.K."/>
        </authorList>
    </citation>
    <scope>NUCLEOTIDE SEQUENCE [LARGE SCALE GENOMIC DNA]</scope>
    <source>
        <strain evidence="3">PB2801</strain>
    </source>
</reference>